<keyword evidence="2" id="KW-1185">Reference proteome</keyword>
<reference evidence="1" key="1">
    <citation type="submission" date="2022-08" db="EMBL/GenBank/DDBJ databases">
        <title>Genome Sequence of Fusarium decemcellulare.</title>
        <authorList>
            <person name="Buettner E."/>
        </authorList>
    </citation>
    <scope>NUCLEOTIDE SEQUENCE</scope>
    <source>
        <strain evidence="1">Babe19</strain>
    </source>
</reference>
<evidence type="ECO:0000313" key="2">
    <source>
        <dbReference type="Proteomes" id="UP001148629"/>
    </source>
</evidence>
<name>A0ACC1RZ74_9HYPO</name>
<comment type="caution">
    <text evidence="1">The sequence shown here is derived from an EMBL/GenBank/DDBJ whole genome shotgun (WGS) entry which is preliminary data.</text>
</comment>
<sequence>MREAFFSFAIQLSGVAWLGMVETRSTQLGWGENPAAVGWSILAHYGRILTIKQPVGVVGIIAPWNFSSAMISTKVGAALAAGCNMVVKPAAETPYCGTWANIAEVDKLLCEHPTVKRLSFTGSTGVGEALMQNSSQSLKKLSMELGGNSPFVVFDDTDLTKAIEGLMVAKFRGSGQTCVSPNRIYVQNGIHDNFVRELQKVVEARLVKGDPMSTSTTIGPLINVKAVEKVQRLVQSACS</sequence>
<organism evidence="1 2">
    <name type="scientific">Fusarium decemcellulare</name>
    <dbReference type="NCBI Taxonomy" id="57161"/>
    <lineage>
        <taxon>Eukaryota</taxon>
        <taxon>Fungi</taxon>
        <taxon>Dikarya</taxon>
        <taxon>Ascomycota</taxon>
        <taxon>Pezizomycotina</taxon>
        <taxon>Sordariomycetes</taxon>
        <taxon>Hypocreomycetidae</taxon>
        <taxon>Hypocreales</taxon>
        <taxon>Nectriaceae</taxon>
        <taxon>Fusarium</taxon>
        <taxon>Fusarium decemcellulare species complex</taxon>
    </lineage>
</organism>
<proteinExistence type="predicted"/>
<gene>
    <name evidence="1" type="ORF">NM208_g10084</name>
</gene>
<dbReference type="Proteomes" id="UP001148629">
    <property type="component" value="Unassembled WGS sequence"/>
</dbReference>
<dbReference type="EMBL" id="JANRMS010001376">
    <property type="protein sequence ID" value="KAJ3528707.1"/>
    <property type="molecule type" value="Genomic_DNA"/>
</dbReference>
<evidence type="ECO:0000313" key="1">
    <source>
        <dbReference type="EMBL" id="KAJ3528707.1"/>
    </source>
</evidence>
<protein>
    <submittedName>
        <fullName evidence="1">Uncharacterized protein</fullName>
    </submittedName>
</protein>
<accession>A0ACC1RZ74</accession>